<evidence type="ECO:0000256" key="6">
    <source>
        <dbReference type="SAM" id="Phobius"/>
    </source>
</evidence>
<keyword evidence="2 6" id="KW-0812">Transmembrane</keyword>
<feature type="transmembrane region" description="Helical" evidence="6">
    <location>
        <begin position="102"/>
        <end position="125"/>
    </location>
</feature>
<evidence type="ECO:0000313" key="8">
    <source>
        <dbReference type="Proteomes" id="UP000195305"/>
    </source>
</evidence>
<dbReference type="InterPro" id="IPR023271">
    <property type="entry name" value="Aquaporin-like"/>
</dbReference>
<feature type="transmembrane region" description="Helical" evidence="6">
    <location>
        <begin position="60"/>
        <end position="81"/>
    </location>
</feature>
<evidence type="ECO:0000256" key="2">
    <source>
        <dbReference type="ARBA" id="ARBA00022692"/>
    </source>
</evidence>
<proteinExistence type="inferred from homology"/>
<keyword evidence="8" id="KW-1185">Reference proteome</keyword>
<dbReference type="Gene3D" id="1.20.1080.10">
    <property type="entry name" value="Glycerol uptake facilitator protein"/>
    <property type="match status" value="1"/>
</dbReference>
<feature type="transmembrane region" description="Helical" evidence="6">
    <location>
        <begin position="181"/>
        <end position="206"/>
    </location>
</feature>
<accession>A0A1Y4SYC2</accession>
<gene>
    <name evidence="7" type="ORF">B5E75_05480</name>
</gene>
<name>A0A1Y4SYC2_9FIRM</name>
<evidence type="ECO:0000256" key="5">
    <source>
        <dbReference type="ARBA" id="ARBA00049660"/>
    </source>
</evidence>
<dbReference type="EMBL" id="NFLJ01000012">
    <property type="protein sequence ID" value="OUQ34928.1"/>
    <property type="molecule type" value="Genomic_DNA"/>
</dbReference>
<dbReference type="PROSITE" id="PS01005">
    <property type="entry name" value="FORMATE_NITRITE_TP_1"/>
    <property type="match status" value="1"/>
</dbReference>
<dbReference type="OrthoDB" id="9786493at2"/>
<dbReference type="Pfam" id="PF01226">
    <property type="entry name" value="Form_Nir_trans"/>
    <property type="match status" value="1"/>
</dbReference>
<evidence type="ECO:0000313" key="7">
    <source>
        <dbReference type="EMBL" id="OUQ34928.1"/>
    </source>
</evidence>
<dbReference type="GO" id="GO:0015499">
    <property type="term" value="F:formate transmembrane transporter activity"/>
    <property type="evidence" value="ECO:0007669"/>
    <property type="project" value="TreeGrafter"/>
</dbReference>
<protein>
    <submittedName>
        <fullName evidence="7">Formate/nitrite transporter</fullName>
    </submittedName>
</protein>
<dbReference type="PROSITE" id="PS01006">
    <property type="entry name" value="FORMATE_NITRITE_TP_2"/>
    <property type="match status" value="1"/>
</dbReference>
<dbReference type="GO" id="GO:0005886">
    <property type="term" value="C:plasma membrane"/>
    <property type="evidence" value="ECO:0007669"/>
    <property type="project" value="TreeGrafter"/>
</dbReference>
<sequence length="256" mass="27877">MIGDIETLCKLANIKLNLMKTDPKRFFVRAFMAGAYLGLAAILSYTLGALLSDHNVVGKIAVAGSFGIGLVAIVYLGAELFTGNCFVTIMPVLRGDIKLREIIPMWVVCYIGNMIGIALICFLFIKSGAQETIMQPYLKGVMESKLNFDIIDLLIKGILCNFIVCVAAYSGVKIKDETARLIVIMILVMTFVLPGFEHCIANGGIFTMGITQLGSAIDWTMLPLHMLISTLGNIIGGSVLLAVPIYIMFRTPQTKK</sequence>
<keyword evidence="4 6" id="KW-0472">Membrane</keyword>
<evidence type="ECO:0000256" key="1">
    <source>
        <dbReference type="ARBA" id="ARBA00004141"/>
    </source>
</evidence>
<evidence type="ECO:0000256" key="4">
    <source>
        <dbReference type="ARBA" id="ARBA00023136"/>
    </source>
</evidence>
<dbReference type="PANTHER" id="PTHR30520">
    <property type="entry name" value="FORMATE TRANSPORTER-RELATED"/>
    <property type="match status" value="1"/>
</dbReference>
<dbReference type="AlphaFoldDB" id="A0A1Y4SYC2"/>
<feature type="transmembrane region" description="Helical" evidence="6">
    <location>
        <begin position="226"/>
        <end position="249"/>
    </location>
</feature>
<comment type="subcellular location">
    <subcellularLocation>
        <location evidence="1">Membrane</location>
        <topology evidence="1">Multi-pass membrane protein</topology>
    </subcellularLocation>
</comment>
<reference evidence="7 8" key="1">
    <citation type="journal article" date="2018" name="BMC Genomics">
        <title>Whole genome sequencing and function prediction of 133 gut anaerobes isolated from chicken caecum in pure cultures.</title>
        <authorList>
            <person name="Medvecky M."/>
            <person name="Cejkova D."/>
            <person name="Polansky O."/>
            <person name="Karasova D."/>
            <person name="Kubasova T."/>
            <person name="Cizek A."/>
            <person name="Rychlik I."/>
        </authorList>
    </citation>
    <scope>NUCLEOTIDE SEQUENCE [LARGE SCALE GENOMIC DNA]</scope>
    <source>
        <strain evidence="7 8">An13</strain>
    </source>
</reference>
<dbReference type="RefSeq" id="WP_087357783.1">
    <property type="nucleotide sequence ID" value="NZ_NFLJ01000012.1"/>
</dbReference>
<keyword evidence="3 6" id="KW-1133">Transmembrane helix</keyword>
<feature type="transmembrane region" description="Helical" evidence="6">
    <location>
        <begin position="26"/>
        <end position="48"/>
    </location>
</feature>
<dbReference type="Proteomes" id="UP000195305">
    <property type="component" value="Unassembled WGS sequence"/>
</dbReference>
<comment type="caution">
    <text evidence="7">The sequence shown here is derived from an EMBL/GenBank/DDBJ whole genome shotgun (WGS) entry which is preliminary data.</text>
</comment>
<feature type="transmembrane region" description="Helical" evidence="6">
    <location>
        <begin position="150"/>
        <end position="169"/>
    </location>
</feature>
<comment type="similarity">
    <text evidence="5">Belongs to the FNT transporter (TC 1.A.16) family.</text>
</comment>
<dbReference type="InterPro" id="IPR024002">
    <property type="entry name" value="For/NO2_transpt_CS"/>
</dbReference>
<dbReference type="InterPro" id="IPR000292">
    <property type="entry name" value="For/NO2_transpt"/>
</dbReference>
<organism evidence="7 8">
    <name type="scientific">Massilimicrobiota timonensis</name>
    <dbReference type="NCBI Taxonomy" id="1776392"/>
    <lineage>
        <taxon>Bacteria</taxon>
        <taxon>Bacillati</taxon>
        <taxon>Bacillota</taxon>
        <taxon>Erysipelotrichia</taxon>
        <taxon>Erysipelotrichales</taxon>
        <taxon>Erysipelotrichaceae</taxon>
        <taxon>Massilimicrobiota</taxon>
    </lineage>
</organism>
<dbReference type="PANTHER" id="PTHR30520:SF8">
    <property type="entry name" value="NITRITE TRANSPORTER NIRC"/>
    <property type="match status" value="1"/>
</dbReference>
<evidence type="ECO:0000256" key="3">
    <source>
        <dbReference type="ARBA" id="ARBA00022989"/>
    </source>
</evidence>